<dbReference type="InterPro" id="IPR015867">
    <property type="entry name" value="N-reg_PII/ATP_PRibTrfase_C"/>
</dbReference>
<dbReference type="Gene3D" id="3.30.70.120">
    <property type="match status" value="1"/>
</dbReference>
<reference evidence="2 3" key="1">
    <citation type="submission" date="2011-04" db="EMBL/GenBank/DDBJ databases">
        <title>The complete genome of Thermodesulfobium narugense DSM 14796.</title>
        <authorList>
            <consortium name="US DOE Joint Genome Institute (JGI-PGF)"/>
            <person name="Lucas S."/>
            <person name="Han J."/>
            <person name="Lapidus A."/>
            <person name="Bruce D."/>
            <person name="Goodwin L."/>
            <person name="Pitluck S."/>
            <person name="Peters L."/>
            <person name="Kyrpides N."/>
            <person name="Mavromatis K."/>
            <person name="Pagani I."/>
            <person name="Ivanova N."/>
            <person name="Ovchinnikova G."/>
            <person name="Zhang X."/>
            <person name="Saunders L."/>
            <person name="Detter J.C."/>
            <person name="Tapia R."/>
            <person name="Han C."/>
            <person name="Land M."/>
            <person name="Hauser L."/>
            <person name="Markowitz V."/>
            <person name="Cheng J.-F."/>
            <person name="Hugenholtz P."/>
            <person name="Woyke T."/>
            <person name="Wu D."/>
            <person name="Spring S."/>
            <person name="Schroeder M."/>
            <person name="Brambilla E."/>
            <person name="Klenk H.-P."/>
            <person name="Eisen J.A."/>
        </authorList>
    </citation>
    <scope>NUCLEOTIDE SEQUENCE [LARGE SCALE GENOMIC DNA]</scope>
    <source>
        <strain evidence="2 3">DSM 14796</strain>
    </source>
</reference>
<accession>M1E499</accession>
<dbReference type="SUPFAM" id="SSF54913">
    <property type="entry name" value="GlnB-like"/>
    <property type="match status" value="1"/>
</dbReference>
<evidence type="ECO:0000313" key="3">
    <source>
        <dbReference type="Proteomes" id="UP000011765"/>
    </source>
</evidence>
<dbReference type="PANTHER" id="PTHR23419">
    <property type="entry name" value="DIVALENT CATION TOLERANCE CUTA-RELATED"/>
    <property type="match status" value="1"/>
</dbReference>
<dbReference type="RefSeq" id="WP_013755602.1">
    <property type="nucleotide sequence ID" value="NC_015499.1"/>
</dbReference>
<dbReference type="AlphaFoldDB" id="M1E499"/>
<dbReference type="GO" id="GO:0005507">
    <property type="term" value="F:copper ion binding"/>
    <property type="evidence" value="ECO:0007669"/>
    <property type="project" value="TreeGrafter"/>
</dbReference>
<evidence type="ECO:0000256" key="1">
    <source>
        <dbReference type="ARBA" id="ARBA00010169"/>
    </source>
</evidence>
<dbReference type="EMBL" id="CP002690">
    <property type="protein sequence ID" value="AEE13872.1"/>
    <property type="molecule type" value="Genomic_DNA"/>
</dbReference>
<dbReference type="STRING" id="747365.Thena_0223"/>
<keyword evidence="3" id="KW-1185">Reference proteome</keyword>
<dbReference type="PANTHER" id="PTHR23419:SF8">
    <property type="entry name" value="FI09726P"/>
    <property type="match status" value="1"/>
</dbReference>
<dbReference type="InterPro" id="IPR004323">
    <property type="entry name" value="Ion_tolerance_CutA"/>
</dbReference>
<dbReference type="Proteomes" id="UP000011765">
    <property type="component" value="Chromosome"/>
</dbReference>
<dbReference type="eggNOG" id="COG1324">
    <property type="taxonomic scope" value="Bacteria"/>
</dbReference>
<organism evidence="2 3">
    <name type="scientific">Thermodesulfobium narugense DSM 14796</name>
    <dbReference type="NCBI Taxonomy" id="747365"/>
    <lineage>
        <taxon>Bacteria</taxon>
        <taxon>Pseudomonadati</taxon>
        <taxon>Thermodesulfobiota</taxon>
        <taxon>Thermodesulfobiia</taxon>
        <taxon>Thermodesulfobiales</taxon>
        <taxon>Thermodesulfobiaceae</taxon>
        <taxon>Thermodesulfobium</taxon>
    </lineage>
</organism>
<evidence type="ECO:0000313" key="2">
    <source>
        <dbReference type="EMBL" id="AEE13872.1"/>
    </source>
</evidence>
<name>M1E499_9BACT</name>
<proteinExistence type="inferred from homology"/>
<comment type="similarity">
    <text evidence="1">Belongs to the CutA family.</text>
</comment>
<dbReference type="KEGG" id="tnr:Thena_0223"/>
<gene>
    <name evidence="2" type="ORF">Thena_0223</name>
</gene>
<protein>
    <submittedName>
        <fullName evidence="2">CutA1 divalent ion tolerance protein</fullName>
    </submittedName>
</protein>
<sequence length="113" mass="13045">MRSLKRNTRNKPCIAMITAPEKDAIPLAKKLIESKVAACVNICKNVKSIYVWEGSVVEDTESILIAKTFLSLKEKFKSIVLENHPYDTPEIIFLKLEDIEARYLYWMREVLIS</sequence>
<dbReference type="GO" id="GO:0010038">
    <property type="term" value="P:response to metal ion"/>
    <property type="evidence" value="ECO:0007669"/>
    <property type="project" value="InterPro"/>
</dbReference>
<dbReference type="Pfam" id="PF03091">
    <property type="entry name" value="CutA1"/>
    <property type="match status" value="1"/>
</dbReference>
<dbReference type="InterPro" id="IPR011322">
    <property type="entry name" value="N-reg_PII-like_a/b"/>
</dbReference>
<dbReference type="HOGENOM" id="CLU_098807_3_1_9"/>